<feature type="domain" description="Glutaredoxin" evidence="6">
    <location>
        <begin position="503"/>
        <end position="565"/>
    </location>
</feature>
<gene>
    <name evidence="8" type="primary">ABSGL_12878.1 scaffold 13518</name>
</gene>
<dbReference type="InterPro" id="IPR011899">
    <property type="entry name" value="Glutaredoxin_euk/vir"/>
</dbReference>
<proteinExistence type="predicted"/>
<dbReference type="InterPro" id="IPR036249">
    <property type="entry name" value="Thioredoxin-like_sf"/>
</dbReference>
<name>A0A168RQ82_ABSGL</name>
<dbReference type="Gene3D" id="3.40.30.10">
    <property type="entry name" value="Glutaredoxin"/>
    <property type="match status" value="1"/>
</dbReference>
<dbReference type="GO" id="GO:0015038">
    <property type="term" value="F:glutathione disulfide oxidoreductase activity"/>
    <property type="evidence" value="ECO:0007669"/>
    <property type="project" value="TreeGrafter"/>
</dbReference>
<dbReference type="CDD" id="cd03419">
    <property type="entry name" value="GRX_GRXh_1_2_like"/>
    <property type="match status" value="1"/>
</dbReference>
<dbReference type="OrthoDB" id="418495at2759"/>
<dbReference type="InParanoid" id="A0A168RQ82"/>
<keyword evidence="1" id="KW-0813">Transport</keyword>
<keyword evidence="2" id="KW-0249">Electron transport</keyword>
<organism evidence="8">
    <name type="scientific">Absidia glauca</name>
    <name type="common">Pin mould</name>
    <dbReference type="NCBI Taxonomy" id="4829"/>
    <lineage>
        <taxon>Eukaryota</taxon>
        <taxon>Fungi</taxon>
        <taxon>Fungi incertae sedis</taxon>
        <taxon>Mucoromycota</taxon>
        <taxon>Mucoromycotina</taxon>
        <taxon>Mucoromycetes</taxon>
        <taxon>Mucorales</taxon>
        <taxon>Cunninghamellaceae</taxon>
        <taxon>Absidia</taxon>
    </lineage>
</organism>
<evidence type="ECO:0000259" key="6">
    <source>
        <dbReference type="Pfam" id="PF00462"/>
    </source>
</evidence>
<dbReference type="GO" id="GO:0034599">
    <property type="term" value="P:cellular response to oxidative stress"/>
    <property type="evidence" value="ECO:0007669"/>
    <property type="project" value="TreeGrafter"/>
</dbReference>
<feature type="compositionally biased region" description="Polar residues" evidence="5">
    <location>
        <begin position="300"/>
        <end position="318"/>
    </location>
</feature>
<feature type="region of interest" description="Disordered" evidence="5">
    <location>
        <begin position="262"/>
        <end position="342"/>
    </location>
</feature>
<dbReference type="AlphaFoldDB" id="A0A168RQ82"/>
<feature type="compositionally biased region" description="Basic and acidic residues" evidence="5">
    <location>
        <begin position="51"/>
        <end position="65"/>
    </location>
</feature>
<dbReference type="STRING" id="4829.A0A168RQ82"/>
<dbReference type="GO" id="GO:0005737">
    <property type="term" value="C:cytoplasm"/>
    <property type="evidence" value="ECO:0007669"/>
    <property type="project" value="TreeGrafter"/>
</dbReference>
<dbReference type="Pfam" id="PF00462">
    <property type="entry name" value="Glutaredoxin"/>
    <property type="match status" value="1"/>
</dbReference>
<evidence type="ECO:0000256" key="3">
    <source>
        <dbReference type="ARBA" id="ARBA00023157"/>
    </source>
</evidence>
<dbReference type="PRINTS" id="PR00160">
    <property type="entry name" value="GLUTAREDOXIN"/>
</dbReference>
<evidence type="ECO:0000256" key="1">
    <source>
        <dbReference type="ARBA" id="ARBA00022448"/>
    </source>
</evidence>
<dbReference type="NCBIfam" id="TIGR02180">
    <property type="entry name" value="GRX_euk"/>
    <property type="match status" value="1"/>
</dbReference>
<dbReference type="InterPro" id="IPR014025">
    <property type="entry name" value="Glutaredoxin_subgr"/>
</dbReference>
<dbReference type="InterPro" id="IPR025852">
    <property type="entry name" value="SM_dom_ATX"/>
</dbReference>
<keyword evidence="3" id="KW-1015">Disulfide bond</keyword>
<dbReference type="InterPro" id="IPR002109">
    <property type="entry name" value="Glutaredoxin"/>
</dbReference>
<keyword evidence="9" id="KW-1185">Reference proteome</keyword>
<feature type="domain" description="Ataxin 2 SM" evidence="7">
    <location>
        <begin position="75"/>
        <end position="151"/>
    </location>
</feature>
<evidence type="ECO:0000256" key="5">
    <source>
        <dbReference type="SAM" id="MobiDB-lite"/>
    </source>
</evidence>
<dbReference type="PROSITE" id="PS51354">
    <property type="entry name" value="GLUTAREDOXIN_2"/>
    <property type="match status" value="1"/>
</dbReference>
<dbReference type="CDD" id="cd00600">
    <property type="entry name" value="Sm_like"/>
    <property type="match status" value="1"/>
</dbReference>
<reference evidence="8" key="1">
    <citation type="submission" date="2016-04" db="EMBL/GenBank/DDBJ databases">
        <authorList>
            <person name="Evans L.H."/>
            <person name="Alamgir A."/>
            <person name="Owens N."/>
            <person name="Weber N.D."/>
            <person name="Virtaneva K."/>
            <person name="Barbian K."/>
            <person name="Babar A."/>
            <person name="Rosenke K."/>
        </authorList>
    </citation>
    <scope>NUCLEOTIDE SEQUENCE [LARGE SCALE GENOMIC DNA]</scope>
    <source>
        <strain evidence="8">CBS 101.48</strain>
    </source>
</reference>
<dbReference type="SUPFAM" id="SSF52833">
    <property type="entry name" value="Thioredoxin-like"/>
    <property type="match status" value="1"/>
</dbReference>
<dbReference type="Pfam" id="PF14438">
    <property type="entry name" value="SM-ATX"/>
    <property type="match status" value="1"/>
</dbReference>
<feature type="compositionally biased region" description="Low complexity" evidence="5">
    <location>
        <begin position="1"/>
        <end position="15"/>
    </location>
</feature>
<evidence type="ECO:0000313" key="8">
    <source>
        <dbReference type="EMBL" id="SAM07239.1"/>
    </source>
</evidence>
<dbReference type="PANTHER" id="PTHR45694:SF18">
    <property type="entry name" value="GLUTAREDOXIN-1-RELATED"/>
    <property type="match status" value="1"/>
</dbReference>
<dbReference type="Proteomes" id="UP000078561">
    <property type="component" value="Unassembled WGS sequence"/>
</dbReference>
<feature type="compositionally biased region" description="Polar residues" evidence="5">
    <location>
        <begin position="333"/>
        <end position="342"/>
    </location>
</feature>
<feature type="compositionally biased region" description="Polar residues" evidence="5">
    <location>
        <begin position="270"/>
        <end position="282"/>
    </location>
</feature>
<evidence type="ECO:0000313" key="9">
    <source>
        <dbReference type="Proteomes" id="UP000078561"/>
    </source>
</evidence>
<feature type="region of interest" description="Disordered" evidence="5">
    <location>
        <begin position="1"/>
        <end position="69"/>
    </location>
</feature>
<sequence length="593" mass="66204">MTTSESSRSSSQSSRKNNKSDDSRSQTAFEEQNDDSSGSGGKKNSGTGLEDSSHGSTDHGDRLEPLADTGPHLTDDLVYLISSLIGRHVQVTVKNGARFEGHLYTTSPYKEHLEIVLRHPSVVKNNDRSDNNLPIADNLIIRGRDLATLCASGTSFCSTSVSTVDFASLDLADLADQPNHANPLEEKYDLSLDQEWHYYPCTSYGYMYPGGDHYWPFNRNSSTNTYSYNNNQEYMDNERHRVHYPTTTTTWGGKGVNKSRFNRKKWPKYNKNSTRSNPQWVKNNKGKCDKGDRADDGHIFNTSNRSDTIDAQQGPSKTTGRDNMGKKRKSKSTEQNMPVSSAQSPFKFNIDAAEFVPLGLGAISFVSEKSRCVQQNDSKVPPAILDTWPASPLAHALPPKKTEPFWPCGTMSYRQHSSLLYKTDQPALMSHYYSLPMYNYYQCIPYYDGGSDYSMTTHAARMVMHGPSLPPKPKRNAISSSLFSLTMSLVREFIKKTILENKVTIFSKSYCPYCLRAKDLFDDMNVNYKALELNDMPDGADIQQALAELTQQKTVPNIFVNQVHVGGADALTDALNSGKLATLLKEAGIKNKL</sequence>
<evidence type="ECO:0000259" key="7">
    <source>
        <dbReference type="Pfam" id="PF14438"/>
    </source>
</evidence>
<evidence type="ECO:0000256" key="4">
    <source>
        <dbReference type="ARBA" id="ARBA00023284"/>
    </source>
</evidence>
<dbReference type="PANTHER" id="PTHR45694">
    <property type="entry name" value="GLUTAREDOXIN 2"/>
    <property type="match status" value="1"/>
</dbReference>
<evidence type="ECO:0000256" key="2">
    <source>
        <dbReference type="ARBA" id="ARBA00022982"/>
    </source>
</evidence>
<dbReference type="EMBL" id="LT554731">
    <property type="protein sequence ID" value="SAM07239.1"/>
    <property type="molecule type" value="Genomic_DNA"/>
</dbReference>
<dbReference type="InterPro" id="IPR011767">
    <property type="entry name" value="GLR_AS"/>
</dbReference>
<dbReference type="PROSITE" id="PS00195">
    <property type="entry name" value="GLUTAREDOXIN_1"/>
    <property type="match status" value="1"/>
</dbReference>
<keyword evidence="4" id="KW-0676">Redox-active center</keyword>
<protein>
    <submittedName>
        <fullName evidence="8">Uncharacterized protein</fullName>
    </submittedName>
</protein>
<feature type="compositionally biased region" description="Basic and acidic residues" evidence="5">
    <location>
        <begin position="286"/>
        <end position="298"/>
    </location>
</feature>
<dbReference type="FunFam" id="3.40.30.10:FF:000026">
    <property type="entry name" value="Glutaredoxin 2"/>
    <property type="match status" value="1"/>
</dbReference>
<dbReference type="GO" id="GO:0004602">
    <property type="term" value="F:glutathione peroxidase activity"/>
    <property type="evidence" value="ECO:0007669"/>
    <property type="project" value="UniProtKB-ARBA"/>
</dbReference>
<accession>A0A168RQ82</accession>